<evidence type="ECO:0000256" key="3">
    <source>
        <dbReference type="ARBA" id="ARBA00023125"/>
    </source>
</evidence>
<evidence type="ECO:0000313" key="6">
    <source>
        <dbReference type="EMBL" id="MBB4105857.1"/>
    </source>
</evidence>
<dbReference type="InterPro" id="IPR005119">
    <property type="entry name" value="LysR_subst-bd"/>
</dbReference>
<feature type="domain" description="HTH lysR-type" evidence="5">
    <location>
        <begin position="2"/>
        <end position="58"/>
    </location>
</feature>
<dbReference type="NCBIfam" id="TIGR03298">
    <property type="entry name" value="argP"/>
    <property type="match status" value="1"/>
</dbReference>
<evidence type="ECO:0000313" key="7">
    <source>
        <dbReference type="Proteomes" id="UP000584824"/>
    </source>
</evidence>
<dbReference type="GO" id="GO:0003677">
    <property type="term" value="F:DNA binding"/>
    <property type="evidence" value="ECO:0007669"/>
    <property type="project" value="UniProtKB-KW"/>
</dbReference>
<dbReference type="InterPro" id="IPR050176">
    <property type="entry name" value="LTTR"/>
</dbReference>
<sequence>MLDYPALRAVAAVAHTGSFEKAAKMLNVTPSAISQRIKNLEDRLGVVLVERATPCVATEKGEWLCRHIEHVAMLEGELFKNLPALAEAGSAAPQVTLHIATNADSLGTWFMQAISTYARNSGHLLNAAVDDQDHTAEWLRRGRVLAAVTSLEKPVQGCRRTPLGALRYRATASPEFVTRHFAHGVTARTIAAAPALTFNQKDRLQSQWIRQELGEDVAFPTHWLPSTQSFVDASLAGMGWGLNPELLVKDHLKAGRLVEILPARPLDVPLYWQVSRLAADQLSSLSQAVIETARQQLVQPVQTAKSER</sequence>
<organism evidence="6 7">
    <name type="scientific">Allorhizobium borbori</name>
    <dbReference type="NCBI Taxonomy" id="485907"/>
    <lineage>
        <taxon>Bacteria</taxon>
        <taxon>Pseudomonadati</taxon>
        <taxon>Pseudomonadota</taxon>
        <taxon>Alphaproteobacteria</taxon>
        <taxon>Hyphomicrobiales</taxon>
        <taxon>Rhizobiaceae</taxon>
        <taxon>Rhizobium/Agrobacterium group</taxon>
        <taxon>Allorhizobium</taxon>
    </lineage>
</organism>
<comment type="caution">
    <text evidence="6">The sequence shown here is derived from an EMBL/GenBank/DDBJ whole genome shotgun (WGS) entry which is preliminary data.</text>
</comment>
<dbReference type="EMBL" id="JACIDU010000033">
    <property type="protein sequence ID" value="MBB4105857.1"/>
    <property type="molecule type" value="Genomic_DNA"/>
</dbReference>
<proteinExistence type="inferred from homology"/>
<evidence type="ECO:0000259" key="5">
    <source>
        <dbReference type="PROSITE" id="PS50931"/>
    </source>
</evidence>
<dbReference type="RefSeq" id="WP_183795727.1">
    <property type="nucleotide sequence ID" value="NZ_JACIDU010000033.1"/>
</dbReference>
<dbReference type="NCBIfam" id="NF002964">
    <property type="entry name" value="PRK03635.1"/>
    <property type="match status" value="1"/>
</dbReference>
<name>A0A7W6K8A0_9HYPH</name>
<dbReference type="InterPro" id="IPR000847">
    <property type="entry name" value="LysR_HTH_N"/>
</dbReference>
<dbReference type="PROSITE" id="PS50931">
    <property type="entry name" value="HTH_LYSR"/>
    <property type="match status" value="1"/>
</dbReference>
<comment type="similarity">
    <text evidence="1">Belongs to the LysR transcriptional regulatory family.</text>
</comment>
<evidence type="ECO:0000256" key="2">
    <source>
        <dbReference type="ARBA" id="ARBA00023015"/>
    </source>
</evidence>
<evidence type="ECO:0000256" key="4">
    <source>
        <dbReference type="ARBA" id="ARBA00023163"/>
    </source>
</evidence>
<keyword evidence="3" id="KW-0238">DNA-binding</keyword>
<dbReference type="InterPro" id="IPR017685">
    <property type="entry name" value="ArgP"/>
</dbReference>
<dbReference type="GO" id="GO:0003700">
    <property type="term" value="F:DNA-binding transcription factor activity"/>
    <property type="evidence" value="ECO:0007669"/>
    <property type="project" value="InterPro"/>
</dbReference>
<dbReference type="PANTHER" id="PTHR30579">
    <property type="entry name" value="TRANSCRIPTIONAL REGULATOR"/>
    <property type="match status" value="1"/>
</dbReference>
<dbReference type="NCBIfam" id="NF009888">
    <property type="entry name" value="PRK13348.1"/>
    <property type="match status" value="1"/>
</dbReference>
<dbReference type="InterPro" id="IPR036390">
    <property type="entry name" value="WH_DNA-bd_sf"/>
</dbReference>
<dbReference type="PRINTS" id="PR00039">
    <property type="entry name" value="HTHLYSR"/>
</dbReference>
<gene>
    <name evidence="6" type="ORF">GGQ66_004445</name>
</gene>
<accession>A0A7W6K8A0</accession>
<dbReference type="Gene3D" id="3.40.190.290">
    <property type="match status" value="1"/>
</dbReference>
<dbReference type="Pfam" id="PF03466">
    <property type="entry name" value="LysR_substrate"/>
    <property type="match status" value="1"/>
</dbReference>
<dbReference type="Proteomes" id="UP000584824">
    <property type="component" value="Unassembled WGS sequence"/>
</dbReference>
<dbReference type="Gene3D" id="1.10.10.10">
    <property type="entry name" value="Winged helix-like DNA-binding domain superfamily/Winged helix DNA-binding domain"/>
    <property type="match status" value="1"/>
</dbReference>
<dbReference type="SUPFAM" id="SSF53850">
    <property type="entry name" value="Periplasmic binding protein-like II"/>
    <property type="match status" value="1"/>
</dbReference>
<keyword evidence="7" id="KW-1185">Reference proteome</keyword>
<protein>
    <submittedName>
        <fullName evidence="6">LysR family transcriptional regulator (Chromosome initiation inhibitor)</fullName>
    </submittedName>
</protein>
<dbReference type="AlphaFoldDB" id="A0A7W6K8A0"/>
<keyword evidence="2" id="KW-0805">Transcription regulation</keyword>
<keyword evidence="4" id="KW-0804">Transcription</keyword>
<dbReference type="Pfam" id="PF00126">
    <property type="entry name" value="HTH_1"/>
    <property type="match status" value="1"/>
</dbReference>
<evidence type="ECO:0000256" key="1">
    <source>
        <dbReference type="ARBA" id="ARBA00009437"/>
    </source>
</evidence>
<dbReference type="InterPro" id="IPR036388">
    <property type="entry name" value="WH-like_DNA-bd_sf"/>
</dbReference>
<dbReference type="PANTHER" id="PTHR30579:SF2">
    <property type="entry name" value="HTH-TYPE TRANSCRIPTIONAL REGULATOR ARGP"/>
    <property type="match status" value="1"/>
</dbReference>
<reference evidence="6 7" key="1">
    <citation type="submission" date="2020-08" db="EMBL/GenBank/DDBJ databases">
        <title>Genomic Encyclopedia of Type Strains, Phase IV (KMG-IV): sequencing the most valuable type-strain genomes for metagenomic binning, comparative biology and taxonomic classification.</title>
        <authorList>
            <person name="Goeker M."/>
        </authorList>
    </citation>
    <scope>NUCLEOTIDE SEQUENCE [LARGE SCALE GENOMIC DNA]</scope>
    <source>
        <strain evidence="6 7">DSM 26385</strain>
    </source>
</reference>
<dbReference type="SUPFAM" id="SSF46785">
    <property type="entry name" value="Winged helix' DNA-binding domain"/>
    <property type="match status" value="1"/>
</dbReference>